<protein>
    <recommendedName>
        <fullName evidence="5">assimilatory sulfite reductase (ferredoxin)</fullName>
        <ecNumber evidence="5">1.8.7.1</ecNumber>
    </recommendedName>
</protein>
<evidence type="ECO:0000256" key="17">
    <source>
        <dbReference type="ARBA" id="ARBA00049518"/>
    </source>
</evidence>
<dbReference type="Pfam" id="PF01077">
    <property type="entry name" value="NIR_SIR"/>
    <property type="match status" value="1"/>
</dbReference>
<dbReference type="CDD" id="cd19944">
    <property type="entry name" value="NirB_Fer2_BFD-like_2"/>
    <property type="match status" value="1"/>
</dbReference>
<comment type="function">
    <text evidence="3">Catalyzes the reduction of sulfite to sulfide, a step in the biosynthesis of sulfur-containing amino acids and cofactors.</text>
</comment>
<dbReference type="InterPro" id="IPR036188">
    <property type="entry name" value="FAD/NAD-bd_sf"/>
</dbReference>
<dbReference type="RefSeq" id="WP_210047342.1">
    <property type="nucleotide sequence ID" value="NZ_JAGINX010000001.1"/>
</dbReference>
<dbReference type="EMBL" id="JAGINX010000001">
    <property type="protein sequence ID" value="MBP2317123.1"/>
    <property type="molecule type" value="Genomic_DNA"/>
</dbReference>
<comment type="pathway">
    <text evidence="4">Nitrogen metabolism; nitrate reduction (assimilation).</text>
</comment>
<dbReference type="PRINTS" id="PR00368">
    <property type="entry name" value="FADPNR"/>
</dbReference>
<evidence type="ECO:0000256" key="13">
    <source>
        <dbReference type="ARBA" id="ARBA00023002"/>
    </source>
</evidence>
<feature type="domain" description="Nitrite/sulphite reductase 4Fe-4S" evidence="18">
    <location>
        <begin position="660"/>
        <end position="793"/>
    </location>
</feature>
<keyword evidence="23" id="KW-1185">Reference proteome</keyword>
<dbReference type="Gene3D" id="3.30.390.30">
    <property type="match status" value="1"/>
</dbReference>
<feature type="domain" description="Nitrite/Sulfite reductase ferredoxin-like" evidence="19">
    <location>
        <begin position="588"/>
        <end position="648"/>
    </location>
</feature>
<name>A0ABS4SZU1_9MICC</name>
<dbReference type="InterPro" id="IPR052034">
    <property type="entry name" value="NasD-like"/>
</dbReference>
<keyword evidence="11" id="KW-0883">Thioether bond</keyword>
<evidence type="ECO:0000256" key="16">
    <source>
        <dbReference type="ARBA" id="ARBA00034078"/>
    </source>
</evidence>
<proteinExistence type="predicted"/>
<evidence type="ECO:0000256" key="14">
    <source>
        <dbReference type="ARBA" id="ARBA00023004"/>
    </source>
</evidence>
<gene>
    <name evidence="22" type="ORF">JOF45_000142</name>
</gene>
<keyword evidence="13 22" id="KW-0560">Oxidoreductase</keyword>
<evidence type="ECO:0000259" key="20">
    <source>
        <dbReference type="Pfam" id="PF07992"/>
    </source>
</evidence>
<keyword evidence="9" id="KW-0001">2Fe-2S</keyword>
<comment type="cofactor">
    <cofactor evidence="2">
        <name>FAD</name>
        <dbReference type="ChEBI" id="CHEBI:57692"/>
    </cofactor>
</comment>
<sequence>MSPIQTCDATAPAGVRHIAVVGGGPAAHRLVEALISREPAETRISLFTEEALPPYDRVGLSRRFEDPEDDLLLGDSALWENPQVRLHTGTVVTALDPAAKTITTTPAAGSDGLGESEVVGFDEVVLATGSTAPAPPIRGSEEIAVYRTLEDVDWLTRRVEQLREELGRTPHCAVIGGGLLGLEAAGGLKGRGATVTIVHSRDYLMNAQLDEGGGRTLNRLLAKEGYDLHMGERPAALTINGAGSFRFTLNFAETSDVSADLVVAAVGITARDELGRDAGLETNPRGGIVIDQTCATSAPHVWAIGEVANYEGLCMGLVAPANAMAEVVADRLLGGEASFDGFDTAAKLKLAGMDVASFGDTFAETEGALEVVYADSVAGVYQKLVVTDDASTLLGGVFVGDATPYSSLRPLLGRELPAEPGAFLSASGGDVDMDLPDDAEVCSCKAVCAGHIRQAVAGETTGEPVTEMGALKSCTAVGTQCGSCVPLAKKTMEKAMLAQGMEVSTAMCEHFGYARAELFEVVRATQLTSFTEIVDRFGSPADSSINFGCDICKPAVASMLAALHDGYILEGGRGGLQDTNDRALANMQRNGTYSVMPRIPAGEITPDKLAVIAEVAKEFGLYTKISAAQRIDLFGARLEQLPKIWMRLVDAGFESGQAYGKALRNVKSCVGTTWCRYGLQDSVAMGVRLENRYKGLRSPHKMKFGVSGCARECAEARGKDAGIIATPEGWNLYVGGNGGATPVHAQLLAKDLDDQTLIRYMDRYIMYYVRTADRMQRTARWIEELPGGIDHVYDVVVRDSLGIAEDLEVAMAEHVERYEDEWAATLKDPEKLRRFRSFINAPEAPDTDLKYVLERDQFRPAFEEEKQAAAAGEGPVLLGPVIPVRSDAVTASPLDGTVRSPDADGEPMIEEDLELVGAPASGRKVGAS</sequence>
<keyword evidence="10" id="KW-0479">Metal-binding</keyword>
<keyword evidence="8" id="KW-0285">Flavoprotein</keyword>
<evidence type="ECO:0000256" key="15">
    <source>
        <dbReference type="ARBA" id="ARBA00023014"/>
    </source>
</evidence>
<dbReference type="Gene3D" id="1.10.10.1100">
    <property type="entry name" value="BFD-like [2Fe-2S]-binding domain"/>
    <property type="match status" value="1"/>
</dbReference>
<evidence type="ECO:0000256" key="5">
    <source>
        <dbReference type="ARBA" id="ARBA00012353"/>
    </source>
</evidence>
<organism evidence="22 23">
    <name type="scientific">Nesterenkonia lacusekhoensis</name>
    <dbReference type="NCBI Taxonomy" id="150832"/>
    <lineage>
        <taxon>Bacteria</taxon>
        <taxon>Bacillati</taxon>
        <taxon>Actinomycetota</taxon>
        <taxon>Actinomycetes</taxon>
        <taxon>Micrococcales</taxon>
        <taxon>Micrococcaceae</taxon>
        <taxon>Nesterenkonia</taxon>
    </lineage>
</organism>
<keyword evidence="14" id="KW-0408">Iron</keyword>
<dbReference type="InterPro" id="IPR036136">
    <property type="entry name" value="Nit/Sulf_reduc_fer-like_dom_sf"/>
</dbReference>
<evidence type="ECO:0000256" key="2">
    <source>
        <dbReference type="ARBA" id="ARBA00001974"/>
    </source>
</evidence>
<evidence type="ECO:0000256" key="12">
    <source>
        <dbReference type="ARBA" id="ARBA00022827"/>
    </source>
</evidence>
<dbReference type="SUPFAM" id="SSF55124">
    <property type="entry name" value="Nitrite/Sulfite reductase N-terminal domain-like"/>
    <property type="match status" value="1"/>
</dbReference>
<evidence type="ECO:0000256" key="8">
    <source>
        <dbReference type="ARBA" id="ARBA00022630"/>
    </source>
</evidence>
<keyword evidence="6" id="KW-0004">4Fe-4S</keyword>
<evidence type="ECO:0000259" key="19">
    <source>
        <dbReference type="Pfam" id="PF03460"/>
    </source>
</evidence>
<reference evidence="22 23" key="1">
    <citation type="submission" date="2021-03" db="EMBL/GenBank/DDBJ databases">
        <title>Sequencing the genomes of 1000 actinobacteria strains.</title>
        <authorList>
            <person name="Klenk H.-P."/>
        </authorList>
    </citation>
    <scope>NUCLEOTIDE SEQUENCE [LARGE SCALE GENOMIC DNA]</scope>
    <source>
        <strain evidence="22 23">DSM 12544</strain>
    </source>
</reference>
<keyword evidence="7" id="KW-0349">Heme</keyword>
<dbReference type="Pfam" id="PF03460">
    <property type="entry name" value="NIR_SIR_ferr"/>
    <property type="match status" value="1"/>
</dbReference>
<dbReference type="Gene3D" id="3.50.50.60">
    <property type="entry name" value="FAD/NAD(P)-binding domain"/>
    <property type="match status" value="2"/>
</dbReference>
<evidence type="ECO:0000259" key="21">
    <source>
        <dbReference type="Pfam" id="PF18267"/>
    </source>
</evidence>
<comment type="caution">
    <text evidence="22">The sequence shown here is derived from an EMBL/GenBank/DDBJ whole genome shotgun (WGS) entry which is preliminary data.</text>
</comment>
<dbReference type="EC" id="1.8.7.1" evidence="5"/>
<dbReference type="PRINTS" id="PR00397">
    <property type="entry name" value="SIROHAEM"/>
</dbReference>
<comment type="cofactor">
    <cofactor evidence="16">
        <name>[2Fe-2S] cluster</name>
        <dbReference type="ChEBI" id="CHEBI:190135"/>
    </cofactor>
</comment>
<dbReference type="Pfam" id="PF18267">
    <property type="entry name" value="Rubredoxin_C"/>
    <property type="match status" value="1"/>
</dbReference>
<evidence type="ECO:0000256" key="4">
    <source>
        <dbReference type="ARBA" id="ARBA00005096"/>
    </source>
</evidence>
<dbReference type="NCBIfam" id="TIGR02374">
    <property type="entry name" value="nitri_red_nirB"/>
    <property type="match status" value="1"/>
</dbReference>
<feature type="domain" description="FAD/NAD(P)-binding" evidence="20">
    <location>
        <begin position="17"/>
        <end position="311"/>
    </location>
</feature>
<evidence type="ECO:0000256" key="6">
    <source>
        <dbReference type="ARBA" id="ARBA00022485"/>
    </source>
</evidence>
<dbReference type="PRINTS" id="PR00411">
    <property type="entry name" value="PNDRDTASEI"/>
</dbReference>
<dbReference type="GO" id="GO:0106316">
    <property type="term" value="F:nitrite reductase (NADH) activity"/>
    <property type="evidence" value="ECO:0007669"/>
    <property type="project" value="UniProtKB-EC"/>
</dbReference>
<keyword evidence="15" id="KW-0411">Iron-sulfur</keyword>
<dbReference type="InterPro" id="IPR016156">
    <property type="entry name" value="FAD/NAD-linked_Rdtase_dimer_sf"/>
</dbReference>
<dbReference type="SUPFAM" id="SSF56014">
    <property type="entry name" value="Nitrite and sulphite reductase 4Fe-4S domain-like"/>
    <property type="match status" value="1"/>
</dbReference>
<dbReference type="InterPro" id="IPR006066">
    <property type="entry name" value="NO2/SO3_Rdtase_FeS/sirohaem_BS"/>
</dbReference>
<dbReference type="Pfam" id="PF07992">
    <property type="entry name" value="Pyr_redox_2"/>
    <property type="match status" value="1"/>
</dbReference>
<evidence type="ECO:0000313" key="23">
    <source>
        <dbReference type="Proteomes" id="UP001519331"/>
    </source>
</evidence>
<dbReference type="InterPro" id="IPR006067">
    <property type="entry name" value="NO2/SO3_Rdtase_4Fe4S_dom"/>
</dbReference>
<accession>A0ABS4SZU1</accession>
<dbReference type="InterPro" id="IPR012744">
    <property type="entry name" value="Nitri_red_NirB"/>
</dbReference>
<evidence type="ECO:0000256" key="7">
    <source>
        <dbReference type="ARBA" id="ARBA00022617"/>
    </source>
</evidence>
<dbReference type="Gene3D" id="3.30.413.10">
    <property type="entry name" value="Sulfite Reductase Hemoprotein, domain 1"/>
    <property type="match status" value="1"/>
</dbReference>
<evidence type="ECO:0000256" key="1">
    <source>
        <dbReference type="ARBA" id="ARBA00001929"/>
    </source>
</evidence>
<dbReference type="Proteomes" id="UP001519331">
    <property type="component" value="Unassembled WGS sequence"/>
</dbReference>
<dbReference type="InterPro" id="IPR041854">
    <property type="entry name" value="BFD-like_2Fe2S-bd_dom_sf"/>
</dbReference>
<comment type="catalytic activity">
    <reaction evidence="17">
        <text>hydrogen sulfide + 6 oxidized [2Fe-2S]-[ferredoxin] + 3 H2O = sulfite + 6 reduced [2Fe-2S]-[ferredoxin] + 7 H(+)</text>
        <dbReference type="Rhea" id="RHEA:23132"/>
        <dbReference type="Rhea" id="RHEA-COMP:10000"/>
        <dbReference type="Rhea" id="RHEA-COMP:10001"/>
        <dbReference type="ChEBI" id="CHEBI:15377"/>
        <dbReference type="ChEBI" id="CHEBI:15378"/>
        <dbReference type="ChEBI" id="CHEBI:17359"/>
        <dbReference type="ChEBI" id="CHEBI:29919"/>
        <dbReference type="ChEBI" id="CHEBI:33737"/>
        <dbReference type="ChEBI" id="CHEBI:33738"/>
        <dbReference type="EC" id="1.8.7.1"/>
    </reaction>
</comment>
<evidence type="ECO:0000313" key="22">
    <source>
        <dbReference type="EMBL" id="MBP2317123.1"/>
    </source>
</evidence>
<evidence type="ECO:0000256" key="9">
    <source>
        <dbReference type="ARBA" id="ARBA00022714"/>
    </source>
</evidence>
<dbReference type="InterPro" id="IPR023753">
    <property type="entry name" value="FAD/NAD-binding_dom"/>
</dbReference>
<evidence type="ECO:0000256" key="3">
    <source>
        <dbReference type="ARBA" id="ARBA00003247"/>
    </source>
</evidence>
<comment type="cofactor">
    <cofactor evidence="1">
        <name>siroheme</name>
        <dbReference type="ChEBI" id="CHEBI:60052"/>
    </cofactor>
</comment>
<evidence type="ECO:0000256" key="11">
    <source>
        <dbReference type="ARBA" id="ARBA00022784"/>
    </source>
</evidence>
<dbReference type="SUPFAM" id="SSF51905">
    <property type="entry name" value="FAD/NAD(P)-binding domain"/>
    <property type="match status" value="2"/>
</dbReference>
<evidence type="ECO:0000259" key="18">
    <source>
        <dbReference type="Pfam" id="PF01077"/>
    </source>
</evidence>
<feature type="domain" description="NADH-rubredoxin oxidoreductase C-terminal" evidence="21">
    <location>
        <begin position="346"/>
        <end position="411"/>
    </location>
</feature>
<dbReference type="PANTHER" id="PTHR43809">
    <property type="entry name" value="NITRITE REDUCTASE (NADH) LARGE SUBUNIT"/>
    <property type="match status" value="1"/>
</dbReference>
<dbReference type="InterPro" id="IPR041575">
    <property type="entry name" value="Rubredoxin_C"/>
</dbReference>
<dbReference type="InterPro" id="IPR005117">
    <property type="entry name" value="NiRdtase/SiRdtase_haem-b_fer"/>
</dbReference>
<evidence type="ECO:0000256" key="10">
    <source>
        <dbReference type="ARBA" id="ARBA00022723"/>
    </source>
</evidence>
<dbReference type="InterPro" id="IPR045854">
    <property type="entry name" value="NO2/SO3_Rdtase_4Fe4S_sf"/>
</dbReference>
<dbReference type="PANTHER" id="PTHR43809:SF1">
    <property type="entry name" value="NITRITE REDUCTASE (NADH) LARGE SUBUNIT"/>
    <property type="match status" value="1"/>
</dbReference>
<keyword evidence="12" id="KW-0274">FAD</keyword>